<dbReference type="InterPro" id="IPR050597">
    <property type="entry name" value="Cytochrome_c_Oxidase_Subunit"/>
</dbReference>
<dbReference type="EMBL" id="AP026974">
    <property type="protein sequence ID" value="BDT79003.1"/>
    <property type="molecule type" value="Genomic_DNA"/>
</dbReference>
<accession>A0ABN6TSH4</accession>
<evidence type="ECO:0000256" key="2">
    <source>
        <dbReference type="ARBA" id="ARBA00022617"/>
    </source>
</evidence>
<dbReference type="SUPFAM" id="SSF46626">
    <property type="entry name" value="Cytochrome c"/>
    <property type="match status" value="1"/>
</dbReference>
<sequence>MKFALITAVLLSSIGLVNVANAANKEKGQALVEKANCASCHGAGLNAPILPAYPKLAGQYADYLYYALKAYKVGNGNAQFGRNNAVMGSQVQNFSDADLQDMAAYISSLPGNFVVKK</sequence>
<keyword evidence="1" id="KW-0813">Transport</keyword>
<dbReference type="PANTHER" id="PTHR33751:SF9">
    <property type="entry name" value="CYTOCHROME C4"/>
    <property type="match status" value="1"/>
</dbReference>
<dbReference type="InterPro" id="IPR036909">
    <property type="entry name" value="Cyt_c-like_dom_sf"/>
</dbReference>
<feature type="chain" id="PRO_5047513844" evidence="7">
    <location>
        <begin position="23"/>
        <end position="117"/>
    </location>
</feature>
<dbReference type="RefSeq" id="WP_281746269.1">
    <property type="nucleotide sequence ID" value="NZ_AP026974.1"/>
</dbReference>
<evidence type="ECO:0000259" key="8">
    <source>
        <dbReference type="PROSITE" id="PS51007"/>
    </source>
</evidence>
<dbReference type="PRINTS" id="PR00605">
    <property type="entry name" value="CYTCHROMECIC"/>
</dbReference>
<dbReference type="Gene3D" id="1.10.760.10">
    <property type="entry name" value="Cytochrome c-like domain"/>
    <property type="match status" value="1"/>
</dbReference>
<evidence type="ECO:0000256" key="6">
    <source>
        <dbReference type="PROSITE-ProRule" id="PRU00433"/>
    </source>
</evidence>
<keyword evidence="4" id="KW-0249">Electron transport</keyword>
<dbReference type="InterPro" id="IPR008168">
    <property type="entry name" value="Cyt_C_IC"/>
</dbReference>
<protein>
    <submittedName>
        <fullName evidence="9">Cytochrome c</fullName>
    </submittedName>
</protein>
<evidence type="ECO:0000313" key="10">
    <source>
        <dbReference type="Proteomes" id="UP001211204"/>
    </source>
</evidence>
<evidence type="ECO:0000313" key="9">
    <source>
        <dbReference type="EMBL" id="BDT79003.1"/>
    </source>
</evidence>
<evidence type="ECO:0000256" key="4">
    <source>
        <dbReference type="ARBA" id="ARBA00022982"/>
    </source>
</evidence>
<gene>
    <name evidence="9" type="ORF">PKF032_08910</name>
</gene>
<evidence type="ECO:0000256" key="5">
    <source>
        <dbReference type="ARBA" id="ARBA00023004"/>
    </source>
</evidence>
<dbReference type="Pfam" id="PF00034">
    <property type="entry name" value="Cytochrom_C"/>
    <property type="match status" value="1"/>
</dbReference>
<dbReference type="InterPro" id="IPR009056">
    <property type="entry name" value="Cyt_c-like_dom"/>
</dbReference>
<evidence type="ECO:0000256" key="1">
    <source>
        <dbReference type="ARBA" id="ARBA00022448"/>
    </source>
</evidence>
<dbReference type="PANTHER" id="PTHR33751">
    <property type="entry name" value="CBB3-TYPE CYTOCHROME C OXIDASE SUBUNIT FIXP"/>
    <property type="match status" value="1"/>
</dbReference>
<keyword evidence="2 6" id="KW-0349">Heme</keyword>
<keyword evidence="10" id="KW-1185">Reference proteome</keyword>
<organism evidence="9 10">
    <name type="scientific">Polynucleobacter yangtzensis</name>
    <dbReference type="NCBI Taxonomy" id="1743159"/>
    <lineage>
        <taxon>Bacteria</taxon>
        <taxon>Pseudomonadati</taxon>
        <taxon>Pseudomonadota</taxon>
        <taxon>Betaproteobacteria</taxon>
        <taxon>Burkholderiales</taxon>
        <taxon>Burkholderiaceae</taxon>
        <taxon>Polynucleobacter</taxon>
    </lineage>
</organism>
<keyword evidence="5 6" id="KW-0408">Iron</keyword>
<feature type="signal peptide" evidence="7">
    <location>
        <begin position="1"/>
        <end position="22"/>
    </location>
</feature>
<keyword evidence="3 6" id="KW-0479">Metal-binding</keyword>
<dbReference type="Proteomes" id="UP001211204">
    <property type="component" value="Chromosome"/>
</dbReference>
<evidence type="ECO:0000256" key="7">
    <source>
        <dbReference type="SAM" id="SignalP"/>
    </source>
</evidence>
<proteinExistence type="predicted"/>
<keyword evidence="7" id="KW-0732">Signal</keyword>
<name>A0ABN6TSH4_9BURK</name>
<feature type="domain" description="Cytochrome c" evidence="8">
    <location>
        <begin position="23"/>
        <end position="110"/>
    </location>
</feature>
<dbReference type="PROSITE" id="PS51007">
    <property type="entry name" value="CYTC"/>
    <property type="match status" value="1"/>
</dbReference>
<reference evidence="9 10" key="1">
    <citation type="submission" date="2022-11" db="EMBL/GenBank/DDBJ databases">
        <title>Complete Genome Sequences of three Polynucleobacter sp. Subcluster PnecC Strains KF022, KF023, and KF032 Isolated from a Shallow Eutrophic Lake in Japan.</title>
        <authorList>
            <person name="Ogata Y."/>
            <person name="Watanabe K."/>
            <person name="Takemine S."/>
            <person name="Shindo C."/>
            <person name="Kurokawa R."/>
            <person name="Suda W."/>
        </authorList>
    </citation>
    <scope>NUCLEOTIDE SEQUENCE [LARGE SCALE GENOMIC DNA]</scope>
    <source>
        <strain evidence="9 10">KF032</strain>
    </source>
</reference>
<evidence type="ECO:0000256" key="3">
    <source>
        <dbReference type="ARBA" id="ARBA00022723"/>
    </source>
</evidence>